<dbReference type="OrthoDB" id="422217at2"/>
<protein>
    <recommendedName>
        <fullName evidence="1">Knr4/Smi1-like domain-containing protein</fullName>
    </recommendedName>
</protein>
<accession>D3PYL4</accession>
<dbReference type="InterPro" id="IPR037883">
    <property type="entry name" value="Knr4/Smi1-like_sf"/>
</dbReference>
<evidence type="ECO:0000259" key="1">
    <source>
        <dbReference type="SMART" id="SM00860"/>
    </source>
</evidence>
<dbReference type="eggNOG" id="ENOG5032X5I">
    <property type="taxonomic scope" value="Bacteria"/>
</dbReference>
<dbReference type="HOGENOM" id="CLU_1544519_0_0_11"/>
<gene>
    <name evidence="2" type="ordered locus">Snas_3791</name>
</gene>
<organism evidence="2 3">
    <name type="scientific">Stackebrandtia nassauensis (strain DSM 44728 / CIP 108903 / NRRL B-16338 / NBRC 102104 / LLR-40K-21)</name>
    <dbReference type="NCBI Taxonomy" id="446470"/>
    <lineage>
        <taxon>Bacteria</taxon>
        <taxon>Bacillati</taxon>
        <taxon>Actinomycetota</taxon>
        <taxon>Actinomycetes</taxon>
        <taxon>Glycomycetales</taxon>
        <taxon>Glycomycetaceae</taxon>
        <taxon>Stackebrandtia</taxon>
    </lineage>
</organism>
<evidence type="ECO:0000313" key="2">
    <source>
        <dbReference type="EMBL" id="ADD43447.1"/>
    </source>
</evidence>
<dbReference type="STRING" id="446470.Snas_3791"/>
<keyword evidence="3" id="KW-1185">Reference proteome</keyword>
<evidence type="ECO:0000313" key="3">
    <source>
        <dbReference type="Proteomes" id="UP000000844"/>
    </source>
</evidence>
<dbReference type="Proteomes" id="UP000000844">
    <property type="component" value="Chromosome"/>
</dbReference>
<dbReference type="KEGG" id="sna:Snas_3791"/>
<dbReference type="SUPFAM" id="SSF160631">
    <property type="entry name" value="SMI1/KNR4-like"/>
    <property type="match status" value="1"/>
</dbReference>
<feature type="domain" description="Knr4/Smi1-like" evidence="1">
    <location>
        <begin position="40"/>
        <end position="171"/>
    </location>
</feature>
<dbReference type="Gene3D" id="3.40.1580.10">
    <property type="entry name" value="SMI1/KNR4-like"/>
    <property type="match status" value="1"/>
</dbReference>
<reference evidence="2 3" key="1">
    <citation type="journal article" date="2009" name="Stand. Genomic Sci.">
        <title>Complete genome sequence of Stackebrandtia nassauensis type strain (LLR-40K-21).</title>
        <authorList>
            <person name="Munk C."/>
            <person name="Lapidus A."/>
            <person name="Copeland A."/>
            <person name="Jando M."/>
            <person name="Mayilraj S."/>
            <person name="Glavina Del Rio T."/>
            <person name="Nolan M."/>
            <person name="Chen F."/>
            <person name="Lucas S."/>
            <person name="Tice H."/>
            <person name="Cheng J.F."/>
            <person name="Han C."/>
            <person name="Detter J.C."/>
            <person name="Bruce D."/>
            <person name="Goodwin L."/>
            <person name="Chain P."/>
            <person name="Pitluck S."/>
            <person name="Goker M."/>
            <person name="Ovchinikova G."/>
            <person name="Pati A."/>
            <person name="Ivanova N."/>
            <person name="Mavromatis K."/>
            <person name="Chen A."/>
            <person name="Palaniappan K."/>
            <person name="Land M."/>
            <person name="Hauser L."/>
            <person name="Chang Y.J."/>
            <person name="Jeffries C.D."/>
            <person name="Bristow J."/>
            <person name="Eisen J.A."/>
            <person name="Markowitz V."/>
            <person name="Hugenholtz P."/>
            <person name="Kyrpides N.C."/>
            <person name="Klenk H.P."/>
        </authorList>
    </citation>
    <scope>NUCLEOTIDE SEQUENCE [LARGE SCALE GENOMIC DNA]</scope>
    <source>
        <strain evidence="3">DSM 44728 / CIP 108903 / NRRL B-16338 / NBRC 102104 / LLR-40K-21</strain>
    </source>
</reference>
<dbReference type="EMBL" id="CP001778">
    <property type="protein sequence ID" value="ADD43447.1"/>
    <property type="molecule type" value="Genomic_DNA"/>
</dbReference>
<proteinExistence type="predicted"/>
<dbReference type="RefSeq" id="WP_013019018.1">
    <property type="nucleotide sequence ID" value="NC_013947.1"/>
</dbReference>
<name>D3PYL4_STANL</name>
<sequence>MMDAADTVWSVLLGQMVVAKQAIAEADPGRLEPFSPPRPKATEVEIAAFEIQTGQRLPTSYREFLSHANGWPYFYFDMDLFGLAELSGSGQHRLADELLTIYADDEVLDDIGLDHDALLPVAAGRGMRHLVAIVRTGLPDAGQVTWLDGEQVGRYPDFRAYFTAMTQFLMGQALRLRDAQS</sequence>
<dbReference type="InterPro" id="IPR018958">
    <property type="entry name" value="Knr4/Smi1-like_dom"/>
</dbReference>
<dbReference type="SMART" id="SM00860">
    <property type="entry name" value="SMI1_KNR4"/>
    <property type="match status" value="1"/>
</dbReference>
<dbReference type="AlphaFoldDB" id="D3PYL4"/>
<dbReference type="Pfam" id="PF09346">
    <property type="entry name" value="SMI1_KNR4"/>
    <property type="match status" value="1"/>
</dbReference>